<name>A0A180GR38_PUCT1</name>
<sequence>MSVEQQHPSSAFISAAVSALQTARISVVTSHPDCQKAVLANPTASNLVPLPTGPPLKAYTFTLPVTRMPSPGCLCKTMPTSPCQGNGSTLTLERLTFNYLRKTSPGVLEDLPASILTILIVAISRPNVNLCFGRSPHGLNPTQTQIGTGGGGGKLMSNIMREATKIVQDDLQRKRNLIICLPQESKIERPYIRRRPRYVVGHPSQAPRAKGEQEFISPCGQLSSAHEMWVVSSPPALLQEIPLSPTLNKFSSIRTRKALEEELGLSAGDAKAVKRRTSTSKTTAATQSCTNWPTHAQPLCLTAPQTPLPNGSPALSALVVPANLAHSPTIIHFPAPSSVHPTSRPGKGNPSPHCKRHNVNVENPHIMHVLGWKCACIFMVRYRRAAGTSHPNQVSTMKSIKRKHVLSHKELQHKLPEQSIFQRVADEPESHPLILPR</sequence>
<reference evidence="2" key="1">
    <citation type="submission" date="2009-11" db="EMBL/GenBank/DDBJ databases">
        <authorList>
            <consortium name="The Broad Institute Genome Sequencing Platform"/>
            <person name="Ward D."/>
            <person name="Feldgarden M."/>
            <person name="Earl A."/>
            <person name="Young S.K."/>
            <person name="Zeng Q."/>
            <person name="Koehrsen M."/>
            <person name="Alvarado L."/>
            <person name="Berlin A."/>
            <person name="Bochicchio J."/>
            <person name="Borenstein D."/>
            <person name="Chapman S.B."/>
            <person name="Chen Z."/>
            <person name="Engels R."/>
            <person name="Freedman E."/>
            <person name="Gellesch M."/>
            <person name="Goldberg J."/>
            <person name="Griggs A."/>
            <person name="Gujja S."/>
            <person name="Heilman E."/>
            <person name="Heiman D."/>
            <person name="Hepburn T."/>
            <person name="Howarth C."/>
            <person name="Jen D."/>
            <person name="Larson L."/>
            <person name="Lewis B."/>
            <person name="Mehta T."/>
            <person name="Park D."/>
            <person name="Pearson M."/>
            <person name="Roberts A."/>
            <person name="Saif S."/>
            <person name="Shea T."/>
            <person name="Shenoy N."/>
            <person name="Sisk P."/>
            <person name="Stolte C."/>
            <person name="Sykes S."/>
            <person name="Thomson T."/>
            <person name="Walk T."/>
            <person name="White J."/>
            <person name="Yandava C."/>
            <person name="Izard J."/>
            <person name="Baranova O.V."/>
            <person name="Blanton J.M."/>
            <person name="Tanner A.C."/>
            <person name="Dewhirst F.E."/>
            <person name="Haas B."/>
            <person name="Nusbaum C."/>
            <person name="Birren B."/>
        </authorList>
    </citation>
    <scope>NUCLEOTIDE SEQUENCE [LARGE SCALE GENOMIC DNA]</scope>
    <source>
        <strain evidence="2">1-1 BBBD Race 1</strain>
    </source>
</reference>
<dbReference type="Proteomes" id="UP000005240">
    <property type="component" value="Unassembled WGS sequence"/>
</dbReference>
<reference evidence="3 4" key="3">
    <citation type="journal article" date="2017" name="G3 (Bethesda)">
        <title>Comparative analysis highlights variable genome content of wheat rusts and divergence of the mating loci.</title>
        <authorList>
            <person name="Cuomo C.A."/>
            <person name="Bakkeren G."/>
            <person name="Khalil H.B."/>
            <person name="Panwar V."/>
            <person name="Joly D."/>
            <person name="Linning R."/>
            <person name="Sakthikumar S."/>
            <person name="Song X."/>
            <person name="Adiconis X."/>
            <person name="Fan L."/>
            <person name="Goldberg J.M."/>
            <person name="Levin J.Z."/>
            <person name="Young S."/>
            <person name="Zeng Q."/>
            <person name="Anikster Y."/>
            <person name="Bruce M."/>
            <person name="Wang M."/>
            <person name="Yin C."/>
            <person name="McCallum B."/>
            <person name="Szabo L.J."/>
            <person name="Hulbert S."/>
            <person name="Chen X."/>
            <person name="Fellers J.P."/>
        </authorList>
    </citation>
    <scope>NUCLEOTIDE SEQUENCE</scope>
    <source>
        <strain evidence="3">isolate 1-1 / race 1 (BBBD)</strain>
        <strain evidence="4">Isolate 1-1 / race 1 (BBBD)</strain>
    </source>
</reference>
<feature type="region of interest" description="Disordered" evidence="1">
    <location>
        <begin position="267"/>
        <end position="288"/>
    </location>
</feature>
<dbReference type="VEuPathDB" id="FungiDB:PTTG_00784"/>
<gene>
    <name evidence="2" type="ORF">PTTG_00784</name>
</gene>
<protein>
    <submittedName>
        <fullName evidence="2 3">Uncharacterized protein</fullName>
    </submittedName>
</protein>
<dbReference type="AlphaFoldDB" id="A0A180GR38"/>
<dbReference type="EnsemblFungi" id="PTTG_00784-t43_1">
    <property type="protein sequence ID" value="PTTG_00784-t43_1-p1"/>
    <property type="gene ID" value="PTTG_00784"/>
</dbReference>
<evidence type="ECO:0000256" key="1">
    <source>
        <dbReference type="SAM" id="MobiDB-lite"/>
    </source>
</evidence>
<accession>A0A180GR38</accession>
<dbReference type="STRING" id="630390.A0A180GR38"/>
<dbReference type="EMBL" id="ADAS02000035">
    <property type="protein sequence ID" value="OAV94888.1"/>
    <property type="molecule type" value="Genomic_DNA"/>
</dbReference>
<evidence type="ECO:0000313" key="3">
    <source>
        <dbReference type="EnsemblFungi" id="PTTG_00784-t43_1-p1"/>
    </source>
</evidence>
<organism evidence="2">
    <name type="scientific">Puccinia triticina (isolate 1-1 / race 1 (BBBD))</name>
    <name type="common">Brown leaf rust fungus</name>
    <dbReference type="NCBI Taxonomy" id="630390"/>
    <lineage>
        <taxon>Eukaryota</taxon>
        <taxon>Fungi</taxon>
        <taxon>Dikarya</taxon>
        <taxon>Basidiomycota</taxon>
        <taxon>Pucciniomycotina</taxon>
        <taxon>Pucciniomycetes</taxon>
        <taxon>Pucciniales</taxon>
        <taxon>Pucciniaceae</taxon>
        <taxon>Puccinia</taxon>
    </lineage>
</organism>
<proteinExistence type="predicted"/>
<evidence type="ECO:0000313" key="4">
    <source>
        <dbReference type="Proteomes" id="UP000005240"/>
    </source>
</evidence>
<keyword evidence="4" id="KW-1185">Reference proteome</keyword>
<evidence type="ECO:0000313" key="2">
    <source>
        <dbReference type="EMBL" id="OAV94888.1"/>
    </source>
</evidence>
<reference evidence="2" key="2">
    <citation type="submission" date="2016-05" db="EMBL/GenBank/DDBJ databases">
        <title>Comparative analysis highlights variable genome content of wheat rusts and divergence of the mating loci.</title>
        <authorList>
            <person name="Cuomo C.A."/>
            <person name="Bakkeren G."/>
            <person name="Szabo L."/>
            <person name="Khalil H."/>
            <person name="Joly D."/>
            <person name="Goldberg J."/>
            <person name="Young S."/>
            <person name="Zeng Q."/>
            <person name="Fellers J."/>
        </authorList>
    </citation>
    <scope>NUCLEOTIDE SEQUENCE [LARGE SCALE GENOMIC DNA]</scope>
    <source>
        <strain evidence="2">1-1 BBBD Race 1</strain>
    </source>
</reference>
<reference evidence="3" key="4">
    <citation type="submission" date="2025-05" db="UniProtKB">
        <authorList>
            <consortium name="EnsemblFungi"/>
        </authorList>
    </citation>
    <scope>IDENTIFICATION</scope>
    <source>
        <strain evidence="3">isolate 1-1 / race 1 (BBBD)</strain>
    </source>
</reference>